<dbReference type="GO" id="GO:0005506">
    <property type="term" value="F:iron ion binding"/>
    <property type="evidence" value="ECO:0007669"/>
    <property type="project" value="InterPro"/>
</dbReference>
<dbReference type="Gene3D" id="3.90.380.10">
    <property type="entry name" value="Naphthalene 1,2-dioxygenase Alpha Subunit, Chain A, domain 1"/>
    <property type="match status" value="1"/>
</dbReference>
<feature type="domain" description="Rieske" evidence="6">
    <location>
        <begin position="7"/>
        <end position="110"/>
    </location>
</feature>
<dbReference type="CDD" id="cd03469">
    <property type="entry name" value="Rieske_RO_Alpha_N"/>
    <property type="match status" value="1"/>
</dbReference>
<dbReference type="Pfam" id="PF19112">
    <property type="entry name" value="VanA_C"/>
    <property type="match status" value="1"/>
</dbReference>
<keyword evidence="4" id="KW-0408">Iron</keyword>
<evidence type="ECO:0000256" key="5">
    <source>
        <dbReference type="ARBA" id="ARBA00023014"/>
    </source>
</evidence>
<keyword evidence="2" id="KW-0479">Metal-binding</keyword>
<dbReference type="AlphaFoldDB" id="A0A016XF00"/>
<dbReference type="Proteomes" id="UP000023268">
    <property type="component" value="Unassembled WGS sequence"/>
</dbReference>
<dbReference type="PROSITE" id="PS00570">
    <property type="entry name" value="RING_HYDROXYL_ALPHA"/>
    <property type="match status" value="1"/>
</dbReference>
<sequence>MIERAFFHPVVLCRDVHEQPVPVRLLGEDLVLWRDANGQVRAFTDRCPHRGAALSMGRVVEGVLECPYHGWRFEAQGRCVAIPAVPEFAPPEGHRACAHQVREAYGLVWVCLSPAEATTQAQVPVPLPAFAAEDDANLRKVTSGPYDVQASAPRIVENFLDMSHFGFVHTGWLGARDHTAMQPYKVEKTPTGIFVSDCFAWQPQSSVHAQGGAMVEYTYEVAGPYHCALTKVPEASAVKLANFRESIALFVCPVEPERSRVWIRMAMNHSEDPDQKLIDFQNTIFGQDQPVLESQRPKLLPISEQAPVKEVHSAADLASSHYRRYLRELGVRFGTC</sequence>
<name>A0A016XF00_9BURK</name>
<dbReference type="SUPFAM" id="SSF50022">
    <property type="entry name" value="ISP domain"/>
    <property type="match status" value="1"/>
</dbReference>
<comment type="caution">
    <text evidence="7">The sequence shown here is derived from an EMBL/GenBank/DDBJ whole genome shotgun (WGS) entry which is preliminary data.</text>
</comment>
<dbReference type="InterPro" id="IPR015881">
    <property type="entry name" value="ARHD_Rieske_2Fe_2S"/>
</dbReference>
<gene>
    <name evidence="7" type="ORF">AZ34_02880</name>
</gene>
<proteinExistence type="predicted"/>
<protein>
    <submittedName>
        <fullName evidence="7">(2Fe-2S)-binding protein</fullName>
    </submittedName>
</protein>
<accession>A0A016XF00</accession>
<dbReference type="Gene3D" id="2.102.10.10">
    <property type="entry name" value="Rieske [2Fe-2S] iron-sulphur domain"/>
    <property type="match status" value="1"/>
</dbReference>
<keyword evidence="5" id="KW-0411">Iron-sulfur</keyword>
<dbReference type="InterPro" id="IPR044043">
    <property type="entry name" value="VanA_C_cat"/>
</dbReference>
<dbReference type="Pfam" id="PF00355">
    <property type="entry name" value="Rieske"/>
    <property type="match status" value="1"/>
</dbReference>
<evidence type="ECO:0000313" key="8">
    <source>
        <dbReference type="Proteomes" id="UP000023268"/>
    </source>
</evidence>
<organism evidence="7 8">
    <name type="scientific">Hylemonella gracilis str. Niagara R</name>
    <dbReference type="NCBI Taxonomy" id="1458275"/>
    <lineage>
        <taxon>Bacteria</taxon>
        <taxon>Pseudomonadati</taxon>
        <taxon>Pseudomonadota</taxon>
        <taxon>Betaproteobacteria</taxon>
        <taxon>Burkholderiales</taxon>
        <taxon>Comamonadaceae</taxon>
        <taxon>Hylemonella</taxon>
    </lineage>
</organism>
<dbReference type="OrthoDB" id="9790995at2"/>
<dbReference type="SUPFAM" id="SSF55961">
    <property type="entry name" value="Bet v1-like"/>
    <property type="match status" value="1"/>
</dbReference>
<evidence type="ECO:0000256" key="3">
    <source>
        <dbReference type="ARBA" id="ARBA00023002"/>
    </source>
</evidence>
<dbReference type="PROSITE" id="PS51296">
    <property type="entry name" value="RIESKE"/>
    <property type="match status" value="1"/>
</dbReference>
<keyword evidence="1" id="KW-0001">2Fe-2S</keyword>
<dbReference type="RefSeq" id="WP_035604599.1">
    <property type="nucleotide sequence ID" value="NZ_JEMG01000001.1"/>
</dbReference>
<keyword evidence="3" id="KW-0560">Oxidoreductase</keyword>
<dbReference type="EMBL" id="JEMG01000001">
    <property type="protein sequence ID" value="EYC50122.1"/>
    <property type="molecule type" value="Genomic_DNA"/>
</dbReference>
<dbReference type="STRING" id="1458275.AZ34_02880"/>
<dbReference type="PANTHER" id="PTHR21266:SF60">
    <property type="entry name" value="3-KETOSTEROID-9-ALPHA-MONOOXYGENASE, OXYGENASE COMPONENT"/>
    <property type="match status" value="1"/>
</dbReference>
<dbReference type="InterPro" id="IPR050584">
    <property type="entry name" value="Cholesterol_7-desaturase"/>
</dbReference>
<dbReference type="InterPro" id="IPR036922">
    <property type="entry name" value="Rieske_2Fe-2S_sf"/>
</dbReference>
<evidence type="ECO:0000256" key="4">
    <source>
        <dbReference type="ARBA" id="ARBA00023004"/>
    </source>
</evidence>
<evidence type="ECO:0000313" key="7">
    <source>
        <dbReference type="EMBL" id="EYC50122.1"/>
    </source>
</evidence>
<reference evidence="7 8" key="1">
    <citation type="submission" date="2014-02" db="EMBL/GenBank/DDBJ databases">
        <title>Draft Genome of Hylemonella gracilis isolated from the Niagara River.</title>
        <authorList>
            <person name="Pawlowski D.R."/>
            <person name="Koudelka G.B."/>
        </authorList>
    </citation>
    <scope>NUCLEOTIDE SEQUENCE [LARGE SCALE GENOMIC DNA]</scope>
    <source>
        <strain evidence="7 8">Niagara R</strain>
    </source>
</reference>
<dbReference type="GO" id="GO:0016491">
    <property type="term" value="F:oxidoreductase activity"/>
    <property type="evidence" value="ECO:0007669"/>
    <property type="project" value="UniProtKB-KW"/>
</dbReference>
<dbReference type="PANTHER" id="PTHR21266">
    <property type="entry name" value="IRON-SULFUR DOMAIN CONTAINING PROTEIN"/>
    <property type="match status" value="1"/>
</dbReference>
<evidence type="ECO:0000256" key="1">
    <source>
        <dbReference type="ARBA" id="ARBA00022714"/>
    </source>
</evidence>
<dbReference type="InterPro" id="IPR017941">
    <property type="entry name" value="Rieske_2Fe-2S"/>
</dbReference>
<dbReference type="eggNOG" id="COG4638">
    <property type="taxonomic scope" value="Bacteria"/>
</dbReference>
<evidence type="ECO:0000259" key="6">
    <source>
        <dbReference type="PROSITE" id="PS51296"/>
    </source>
</evidence>
<dbReference type="GO" id="GO:0051537">
    <property type="term" value="F:2 iron, 2 sulfur cluster binding"/>
    <property type="evidence" value="ECO:0007669"/>
    <property type="project" value="UniProtKB-KW"/>
</dbReference>
<evidence type="ECO:0000256" key="2">
    <source>
        <dbReference type="ARBA" id="ARBA00022723"/>
    </source>
</evidence>